<evidence type="ECO:0000259" key="1">
    <source>
        <dbReference type="Pfam" id="PF07929"/>
    </source>
</evidence>
<dbReference type="PANTHER" id="PTHR41878">
    <property type="entry name" value="LEXA REPRESSOR-RELATED"/>
    <property type="match status" value="1"/>
</dbReference>
<comment type="caution">
    <text evidence="2">The sequence shown here is derived from an EMBL/GenBank/DDBJ whole genome shotgun (WGS) entry which is preliminary data.</text>
</comment>
<sequence length="201" mass="24081">MGRVFKFHIELQGSNPKIWREFLVDSNITFYRLHHIIQIVMGWENYHLFEFESDTYRIGQQYEEDGYHGPNEVISAQNLKIRDVLKDKEQTFSYLYDFGDFWQHGITLEKIIDDLRIPFPICCHGELNCPPEDVGGLPGFYNFLRIMGNTKHPERKHLKQWVKEKNVAFKGRYDANKFYIEKVNFSLMELDDYIEDWEAED</sequence>
<name>A0ABT5Y2V8_9FLAO</name>
<proteinExistence type="predicted"/>
<organism evidence="2 3">
    <name type="scientific">Flagellimonas yonaguniensis</name>
    <dbReference type="NCBI Taxonomy" id="3031325"/>
    <lineage>
        <taxon>Bacteria</taxon>
        <taxon>Pseudomonadati</taxon>
        <taxon>Bacteroidota</taxon>
        <taxon>Flavobacteriia</taxon>
        <taxon>Flavobacteriales</taxon>
        <taxon>Flavobacteriaceae</taxon>
        <taxon>Flagellimonas</taxon>
    </lineage>
</organism>
<feature type="domain" description="Plasmid pRiA4b Orf3-like" evidence="1">
    <location>
        <begin position="4"/>
        <end position="179"/>
    </location>
</feature>
<evidence type="ECO:0000313" key="2">
    <source>
        <dbReference type="EMBL" id="MDF0717789.1"/>
    </source>
</evidence>
<accession>A0ABT5Y2V8</accession>
<dbReference type="Proteomes" id="UP001221366">
    <property type="component" value="Unassembled WGS sequence"/>
</dbReference>
<dbReference type="SUPFAM" id="SSF159941">
    <property type="entry name" value="MM3350-like"/>
    <property type="match status" value="1"/>
</dbReference>
<reference evidence="2 3" key="1">
    <citation type="submission" date="2023-03" db="EMBL/GenBank/DDBJ databases">
        <title>Muricauda XX sp. nov. and Muricauda XXX sp. nov., two novel species isolated from Okinawa Trough.</title>
        <authorList>
            <person name="Cao W."/>
            <person name="Deng X."/>
        </authorList>
    </citation>
    <scope>NUCLEOTIDE SEQUENCE [LARGE SCALE GENOMIC DNA]</scope>
    <source>
        <strain evidence="2 3">334s03</strain>
    </source>
</reference>
<keyword evidence="3" id="KW-1185">Reference proteome</keyword>
<evidence type="ECO:0000313" key="3">
    <source>
        <dbReference type="Proteomes" id="UP001221366"/>
    </source>
</evidence>
<dbReference type="Pfam" id="PF07929">
    <property type="entry name" value="PRiA4_ORF3"/>
    <property type="match status" value="1"/>
</dbReference>
<dbReference type="InterPro" id="IPR012912">
    <property type="entry name" value="Plasmid_pRiA4b_Orf3-like"/>
</dbReference>
<dbReference type="EMBL" id="JARFVB010000014">
    <property type="protein sequence ID" value="MDF0717789.1"/>
    <property type="molecule type" value="Genomic_DNA"/>
</dbReference>
<dbReference type="Gene3D" id="3.10.290.30">
    <property type="entry name" value="MM3350-like"/>
    <property type="match status" value="1"/>
</dbReference>
<gene>
    <name evidence="2" type="ORF">PY092_16620</name>
</gene>
<protein>
    <submittedName>
        <fullName evidence="2">Plasmid pRiA4b ORF-3 family protein</fullName>
    </submittedName>
</protein>
<dbReference type="RefSeq" id="WP_275616934.1">
    <property type="nucleotide sequence ID" value="NZ_JARFVB010000014.1"/>
</dbReference>
<dbReference type="InterPro" id="IPR024047">
    <property type="entry name" value="MM3350-like_sf"/>
</dbReference>
<dbReference type="PANTHER" id="PTHR41878:SF1">
    <property type="entry name" value="TNPR PROTEIN"/>
    <property type="match status" value="1"/>
</dbReference>